<evidence type="ECO:0000313" key="2">
    <source>
        <dbReference type="Proteomes" id="UP000005239"/>
    </source>
</evidence>
<accession>A0A2A6CL21</accession>
<accession>A0A8R1Z4U4</accession>
<dbReference type="InterPro" id="IPR019423">
    <property type="entry name" value="7TM_GPCR_serpentine_rcpt_Srj"/>
</dbReference>
<keyword evidence="2" id="KW-1185">Reference proteome</keyword>
<proteinExistence type="predicted"/>
<reference evidence="2" key="1">
    <citation type="journal article" date="2008" name="Nat. Genet.">
        <title>The Pristionchus pacificus genome provides a unique perspective on nematode lifestyle and parasitism.</title>
        <authorList>
            <person name="Dieterich C."/>
            <person name="Clifton S.W."/>
            <person name="Schuster L.N."/>
            <person name="Chinwalla A."/>
            <person name="Delehaunty K."/>
            <person name="Dinkelacker I."/>
            <person name="Fulton L."/>
            <person name="Fulton R."/>
            <person name="Godfrey J."/>
            <person name="Minx P."/>
            <person name="Mitreva M."/>
            <person name="Roeseler W."/>
            <person name="Tian H."/>
            <person name="Witte H."/>
            <person name="Yang S.P."/>
            <person name="Wilson R.K."/>
            <person name="Sommer R.J."/>
        </authorList>
    </citation>
    <scope>NUCLEOTIDE SEQUENCE [LARGE SCALE GENOMIC DNA]</scope>
    <source>
        <strain evidence="2">PS312</strain>
    </source>
</reference>
<sequence length="158" mass="18111">MHIISTLSRLVLSTVLLCNRRFSSAQFGTYKHLLTAFAITDIFLVVQHAIRTVLVGTTHGVSTDTFLDDRSVTAIYVAFQSVPFTLLIIYFLYRYLSVRHPHLLHLFKNKHFIMALGNGIVGELAAWLAFFRSERRQLNAFWVHAEYVCDNGPGRHCR</sequence>
<reference evidence="1" key="2">
    <citation type="submission" date="2022-06" db="UniProtKB">
        <authorList>
            <consortium name="EnsemblMetazoa"/>
        </authorList>
    </citation>
    <scope>IDENTIFICATION</scope>
    <source>
        <strain evidence="1">PS312</strain>
    </source>
</reference>
<dbReference type="Proteomes" id="UP000005239">
    <property type="component" value="Unassembled WGS sequence"/>
</dbReference>
<name>A0A2A6CL21_PRIPA</name>
<evidence type="ECO:0000313" key="1">
    <source>
        <dbReference type="EnsemblMetazoa" id="PPA40921.1"/>
    </source>
</evidence>
<dbReference type="PANTHER" id="PTHR45907">
    <property type="entry name" value="SERPENTINE RECEPTOR, CLASS J"/>
    <property type="match status" value="1"/>
</dbReference>
<gene>
    <name evidence="1" type="primary">WBGene00279290</name>
</gene>
<dbReference type="AlphaFoldDB" id="A0A2A6CL21"/>
<organism evidence="1 2">
    <name type="scientific">Pristionchus pacificus</name>
    <name type="common">Parasitic nematode worm</name>
    <dbReference type="NCBI Taxonomy" id="54126"/>
    <lineage>
        <taxon>Eukaryota</taxon>
        <taxon>Metazoa</taxon>
        <taxon>Ecdysozoa</taxon>
        <taxon>Nematoda</taxon>
        <taxon>Chromadorea</taxon>
        <taxon>Rhabditida</taxon>
        <taxon>Rhabditina</taxon>
        <taxon>Diplogasteromorpha</taxon>
        <taxon>Diplogasteroidea</taxon>
        <taxon>Neodiplogasteridae</taxon>
        <taxon>Pristionchus</taxon>
    </lineage>
</organism>
<protein>
    <submittedName>
        <fullName evidence="1">G protein-coupled receptor</fullName>
    </submittedName>
</protein>
<dbReference type="EnsemblMetazoa" id="PPA40921.1">
    <property type="protein sequence ID" value="PPA40921.1"/>
    <property type="gene ID" value="WBGene00279290"/>
</dbReference>
<dbReference type="PANTHER" id="PTHR45907:SF16">
    <property type="entry name" value="SERPENTINE RECEPTOR, CLASS J"/>
    <property type="match status" value="1"/>
</dbReference>
<dbReference type="Pfam" id="PF10319">
    <property type="entry name" value="7TM_GPCR_Srj"/>
    <property type="match status" value="1"/>
</dbReference>